<dbReference type="AlphaFoldDB" id="A0A8H3PCY5"/>
<dbReference type="InterPro" id="IPR056867">
    <property type="entry name" value="LRR_15"/>
</dbReference>
<evidence type="ECO:0000313" key="2">
    <source>
        <dbReference type="EMBL" id="CAF9938626.1"/>
    </source>
</evidence>
<protein>
    <recommendedName>
        <fullName evidence="1">Leucine-rich repeat domain-containing protein</fullName>
    </recommendedName>
</protein>
<dbReference type="Proteomes" id="UP000664534">
    <property type="component" value="Unassembled WGS sequence"/>
</dbReference>
<name>A0A8H3PCY5_9LECA</name>
<gene>
    <name evidence="2" type="ORF">IMSHALPRED_001028</name>
</gene>
<reference evidence="2" key="1">
    <citation type="submission" date="2021-03" db="EMBL/GenBank/DDBJ databases">
        <authorList>
            <person name="Tagirdzhanova G."/>
        </authorList>
    </citation>
    <scope>NUCLEOTIDE SEQUENCE</scope>
</reference>
<dbReference type="InterPro" id="IPR032675">
    <property type="entry name" value="LRR_dom_sf"/>
</dbReference>
<sequence>MASFPLLPNELVREVARHVIPEDIESFSLISRNVYREALPLLKEHRQLKNRYRAFDIIEEAEFYGGRPKWFNWGETSTSNCFAGDSFSYLLMDVLQHRRVALYIREIRHEGWFPCWESEVPDPLNQPHMHTPYTEKQFALFKEALSQHVLPARLETWIQELESGNEDPVIGLLLILLPNIRSMKLEGAPSMKQQRLRDVIVRIKEDCIVDTPVLHRLERVNLQHYDEGHLGMTRSIDFAFFLTLSSLKSLHGQSIFTDNDSRLFSSLPPDSSNVTDLSLTMCNFSLNQLKDLFRGLKSLKKFCFVHEDSEFALATALWDPAGMCKLLLEHAKQTLEVLVLRSKDKPIVLLEPIASLRDFNVLKELTLSLPLFETGQSWDWWAYPSRHLAHELPESLQEISFQDIEIGHYRLQRDAVRDLVHRKPQHLPRLEKVCLCARLEWEVEVPSGVVMIPRVGNSGETVGIELCFVEAE</sequence>
<organism evidence="2 3">
    <name type="scientific">Imshaugia aleurites</name>
    <dbReference type="NCBI Taxonomy" id="172621"/>
    <lineage>
        <taxon>Eukaryota</taxon>
        <taxon>Fungi</taxon>
        <taxon>Dikarya</taxon>
        <taxon>Ascomycota</taxon>
        <taxon>Pezizomycotina</taxon>
        <taxon>Lecanoromycetes</taxon>
        <taxon>OSLEUM clade</taxon>
        <taxon>Lecanoromycetidae</taxon>
        <taxon>Lecanorales</taxon>
        <taxon>Lecanorineae</taxon>
        <taxon>Parmeliaceae</taxon>
        <taxon>Imshaugia</taxon>
    </lineage>
</organism>
<comment type="caution">
    <text evidence="2">The sequence shown here is derived from an EMBL/GenBank/DDBJ whole genome shotgun (WGS) entry which is preliminary data.</text>
</comment>
<dbReference type="Pfam" id="PF24969">
    <property type="entry name" value="LRR_15"/>
    <property type="match status" value="1"/>
</dbReference>
<accession>A0A8H3PCY5</accession>
<evidence type="ECO:0000259" key="1">
    <source>
        <dbReference type="Pfam" id="PF24969"/>
    </source>
</evidence>
<dbReference type="EMBL" id="CAJPDT010000110">
    <property type="protein sequence ID" value="CAF9938626.1"/>
    <property type="molecule type" value="Genomic_DNA"/>
</dbReference>
<evidence type="ECO:0000313" key="3">
    <source>
        <dbReference type="Proteomes" id="UP000664534"/>
    </source>
</evidence>
<proteinExistence type="predicted"/>
<feature type="domain" description="Leucine-rich repeat" evidence="1">
    <location>
        <begin position="155"/>
        <end position="435"/>
    </location>
</feature>
<dbReference type="Gene3D" id="3.80.10.10">
    <property type="entry name" value="Ribonuclease Inhibitor"/>
    <property type="match status" value="1"/>
</dbReference>
<keyword evidence="3" id="KW-1185">Reference proteome</keyword>
<dbReference type="OrthoDB" id="5421601at2759"/>